<evidence type="ECO:0000313" key="2">
    <source>
        <dbReference type="EMBL" id="GBF08552.1"/>
    </source>
</evidence>
<feature type="transmembrane region" description="Helical" evidence="1">
    <location>
        <begin position="12"/>
        <end position="30"/>
    </location>
</feature>
<keyword evidence="1" id="KW-0472">Membrane</keyword>
<dbReference type="EMBL" id="BDMD01000011">
    <property type="protein sequence ID" value="GBF08552.1"/>
    <property type="molecule type" value="Genomic_DNA"/>
</dbReference>
<comment type="caution">
    <text evidence="2">The sequence shown here is derived from an EMBL/GenBank/DDBJ whole genome shotgun (WGS) entry which is preliminary data.</text>
</comment>
<dbReference type="RefSeq" id="WP_131159618.1">
    <property type="nucleotide sequence ID" value="NZ_BDMD01000011.1"/>
</dbReference>
<accession>A0A401H884</accession>
<sequence>MVEITGETLANAIVVLILAALPSVAWFFQVRKRMIRRQSSLVRLFEQIVKPRDRRYVVHGYLVGFTAEYWVNRGPIKKVYITYTTPPYHAFFYLPIIILFRRREKLEVAVEARDSLGVRGEAHIYRRGGIDVVQLVEKDVKQSPLRRKLQRLKLPDLAAEAYATEGDALAVARELWGRLERLGAVFRVSIVPGRRLVLAVASPRPDSFGPVVEEVLSLVQAAAEKARQV</sequence>
<reference evidence="2 3" key="1">
    <citation type="submission" date="2017-02" db="EMBL/GenBank/DDBJ databases">
        <title>isolation and characterization of a novel temperate virus Aeropyrum globular virus 1 infecting hyperthermophilic archaeon Aeropyrum.</title>
        <authorList>
            <person name="Yumiya M."/>
            <person name="Yoshida T."/>
            <person name="Sako Y."/>
        </authorList>
    </citation>
    <scope>NUCLEOTIDE SEQUENCE [LARGE SCALE GENOMIC DNA]</scope>
    <source>
        <strain evidence="2 3">YK1-12-2013</strain>
    </source>
</reference>
<keyword evidence="1" id="KW-0812">Transmembrane</keyword>
<evidence type="ECO:0000256" key="1">
    <source>
        <dbReference type="SAM" id="Phobius"/>
    </source>
</evidence>
<keyword evidence="1" id="KW-1133">Transmembrane helix</keyword>
<dbReference type="Proteomes" id="UP000291213">
    <property type="component" value="Unassembled WGS sequence"/>
</dbReference>
<dbReference type="OrthoDB" id="19320at2157"/>
<name>A0A401H884_AERPX</name>
<organism evidence="2 3">
    <name type="scientific">Aeropyrum pernix</name>
    <dbReference type="NCBI Taxonomy" id="56636"/>
    <lineage>
        <taxon>Archaea</taxon>
        <taxon>Thermoproteota</taxon>
        <taxon>Thermoprotei</taxon>
        <taxon>Desulfurococcales</taxon>
        <taxon>Desulfurococcaceae</taxon>
        <taxon>Aeropyrum</taxon>
    </lineage>
</organism>
<proteinExistence type="predicted"/>
<dbReference type="AlphaFoldDB" id="A0A401H884"/>
<protein>
    <submittedName>
        <fullName evidence="2">Uncharacterized protein</fullName>
    </submittedName>
</protein>
<gene>
    <name evidence="2" type="ORF">apy_02770</name>
</gene>
<evidence type="ECO:0000313" key="3">
    <source>
        <dbReference type="Proteomes" id="UP000291213"/>
    </source>
</evidence>